<accession>E6PZ29</accession>
<proteinExistence type="predicted"/>
<dbReference type="InterPro" id="IPR025164">
    <property type="entry name" value="Toastrack_DUF4097"/>
</dbReference>
<organism evidence="2">
    <name type="scientific">mine drainage metagenome</name>
    <dbReference type="NCBI Taxonomy" id="410659"/>
    <lineage>
        <taxon>unclassified sequences</taxon>
        <taxon>metagenomes</taxon>
        <taxon>ecological metagenomes</taxon>
    </lineage>
</organism>
<dbReference type="EMBL" id="CABN01000101">
    <property type="protein sequence ID" value="CBI00188.1"/>
    <property type="molecule type" value="Genomic_DNA"/>
</dbReference>
<sequence>MALLATLLALASLPALAAEGRFEKTLSVLPHGLLQVSTGAGNIHLTVSSGNQIHIVGIVKSSHCFGLCAGSGNADARVRQIAANPPIEQTGDMVHIGAHLDNLHNISIDYEIEAPAGITLEATSGAGDIIDDGVGANAHINTGSGNIHASGLSGGFSVSTGSGDIVADAASPGDVRAHTGSGNIKLRNLAGGLYAETGSGDVQLTGKPTSRWHITTGSGNVNFTAGSAAFNLDARTGSGDVKFEGAAHDATMDQVYSTHHSFSARIRGGGPMVEVHTGSGDVRID</sequence>
<evidence type="ECO:0000259" key="1">
    <source>
        <dbReference type="Pfam" id="PF13349"/>
    </source>
</evidence>
<protein>
    <recommendedName>
        <fullName evidence="1">DUF4097 domain-containing protein</fullName>
    </recommendedName>
</protein>
<reference evidence="2" key="1">
    <citation type="submission" date="2009-10" db="EMBL/GenBank/DDBJ databases">
        <title>Diversity of trophic interactions inside an arsenic-rich microbial ecosystem.</title>
        <authorList>
            <person name="Bertin P.N."/>
            <person name="Heinrich-Salmeron A."/>
            <person name="Pelletier E."/>
            <person name="Goulhen-Chollet F."/>
            <person name="Arsene-Ploetze F."/>
            <person name="Gallien S."/>
            <person name="Calteau A."/>
            <person name="Vallenet D."/>
            <person name="Casiot C."/>
            <person name="Chane-Woon-Ming B."/>
            <person name="Giloteaux L."/>
            <person name="Barakat M."/>
            <person name="Bonnefoy V."/>
            <person name="Bruneel O."/>
            <person name="Chandler M."/>
            <person name="Cleiss J."/>
            <person name="Duran R."/>
            <person name="Elbaz-Poulichet F."/>
            <person name="Fonknechten N."/>
            <person name="Lauga B."/>
            <person name="Mornico D."/>
            <person name="Ortet P."/>
            <person name="Schaeffer C."/>
            <person name="Siguier P."/>
            <person name="Alexander Thil Smith A."/>
            <person name="Van Dorsselaer A."/>
            <person name="Weissenbach J."/>
            <person name="Medigue C."/>
            <person name="Le Paslier D."/>
        </authorList>
    </citation>
    <scope>NUCLEOTIDE SEQUENCE</scope>
</reference>
<dbReference type="Pfam" id="PF13349">
    <property type="entry name" value="DUF4097"/>
    <property type="match status" value="1"/>
</dbReference>
<gene>
    <name evidence="2" type="ORF">CARN3_1185</name>
</gene>
<dbReference type="Gene3D" id="2.160.20.120">
    <property type="match status" value="1"/>
</dbReference>
<name>E6PZ29_9ZZZZ</name>
<feature type="domain" description="DUF4097" evidence="1">
    <location>
        <begin position="120"/>
        <end position="284"/>
    </location>
</feature>
<comment type="caution">
    <text evidence="2">The sequence shown here is derived from an EMBL/GenBank/DDBJ whole genome shotgun (WGS) entry which is preliminary data.</text>
</comment>
<evidence type="ECO:0000313" key="2">
    <source>
        <dbReference type="EMBL" id="CBI00188.1"/>
    </source>
</evidence>
<dbReference type="AlphaFoldDB" id="E6PZ29"/>